<organism evidence="2">
    <name type="scientific">Streptomyces sp. R21</name>
    <dbReference type="NCBI Taxonomy" id="3238627"/>
    <lineage>
        <taxon>Bacteria</taxon>
        <taxon>Bacillati</taxon>
        <taxon>Actinomycetota</taxon>
        <taxon>Actinomycetes</taxon>
        <taxon>Kitasatosporales</taxon>
        <taxon>Streptomycetaceae</taxon>
        <taxon>Streptomyces</taxon>
    </lineage>
</organism>
<feature type="domain" description="SnoaL-like" evidence="1">
    <location>
        <begin position="23"/>
        <end position="126"/>
    </location>
</feature>
<accession>A0AB39PFD9</accession>
<reference evidence="2" key="1">
    <citation type="submission" date="2024-07" db="EMBL/GenBank/DDBJ databases">
        <authorList>
            <person name="Yu S.T."/>
        </authorList>
    </citation>
    <scope>NUCLEOTIDE SEQUENCE</scope>
    <source>
        <strain evidence="2">R21</strain>
    </source>
</reference>
<dbReference type="RefSeq" id="WP_369237331.1">
    <property type="nucleotide sequence ID" value="NZ_CP163435.1"/>
</dbReference>
<dbReference type="AlphaFoldDB" id="A0AB39PFD9"/>
<dbReference type="Pfam" id="PF12680">
    <property type="entry name" value="SnoaL_2"/>
    <property type="match status" value="1"/>
</dbReference>
<proteinExistence type="predicted"/>
<evidence type="ECO:0000259" key="1">
    <source>
        <dbReference type="Pfam" id="PF12680"/>
    </source>
</evidence>
<sequence length="139" mass="14825">MTSTTTPSALTAETGLALFERWTAFWNGDLGEPERFLDPDFRIRFGNTPDGAATDDIHGPQGIVDYVAGFRASNPALTFAVDGVPLVEAGQHGVAGRWFVTGEDGAGTGLDKSGIDLFEVRAGRIVTVWSVTGHRRFAA</sequence>
<protein>
    <submittedName>
        <fullName evidence="2">Nuclear transport factor 2 family protein</fullName>
    </submittedName>
</protein>
<dbReference type="SUPFAM" id="SSF54427">
    <property type="entry name" value="NTF2-like"/>
    <property type="match status" value="1"/>
</dbReference>
<dbReference type="InterPro" id="IPR037401">
    <property type="entry name" value="SnoaL-like"/>
</dbReference>
<evidence type="ECO:0000313" key="2">
    <source>
        <dbReference type="EMBL" id="XDQ28871.1"/>
    </source>
</evidence>
<gene>
    <name evidence="2" type="ORF">AB5J56_31165</name>
</gene>
<dbReference type="InterPro" id="IPR032710">
    <property type="entry name" value="NTF2-like_dom_sf"/>
</dbReference>
<dbReference type="EMBL" id="CP163435">
    <property type="protein sequence ID" value="XDQ28871.1"/>
    <property type="molecule type" value="Genomic_DNA"/>
</dbReference>
<dbReference type="Gene3D" id="3.10.450.50">
    <property type="match status" value="1"/>
</dbReference>
<name>A0AB39PFD9_9ACTN</name>